<comment type="subcellular location">
    <subcellularLocation>
        <location evidence="1">Membrane</location>
        <topology evidence="1">Multi-pass membrane protein</topology>
    </subcellularLocation>
</comment>
<proteinExistence type="evidence at transcript level"/>
<dbReference type="PANTHER" id="PTHR21284">
    <property type="entry name" value="EG:80H7.2 PROTEIN"/>
    <property type="match status" value="1"/>
</dbReference>
<dbReference type="GO" id="GO:0035151">
    <property type="term" value="P:regulation of tube size, open tracheal system"/>
    <property type="evidence" value="ECO:0007669"/>
    <property type="project" value="TreeGrafter"/>
</dbReference>
<protein>
    <submittedName>
        <fullName evidence="6">Sinuous</fullName>
    </submittedName>
</protein>
<evidence type="ECO:0000256" key="4">
    <source>
        <dbReference type="ARBA" id="ARBA00023136"/>
    </source>
</evidence>
<sequence>MRRTLSGSCAIGVFVIALVCVAVAFCAPSWLVSDYRITGAKLNQLGLWSHCFRSLPQPDDEFMRRFFVGCRWIYDPFTTGYDEIRGFLVPDFMVATQFFFTLCFLCILAAFFLVLLYFLCWGPEQTRYILLILAIGGLLMAAGINGGIAVIVFASLGNRNDWMPGQQNNFLGWAFGLAVVGVVAAFVSGTLFLVEANIQRKKRKQIQESQSRFEMEHESKA</sequence>
<name>A0AAX6NM50_LOCMI</name>
<keyword evidence="4 5" id="KW-0472">Membrane</keyword>
<dbReference type="Gene3D" id="1.20.140.150">
    <property type="match status" value="1"/>
</dbReference>
<feature type="transmembrane region" description="Helical" evidence="5">
    <location>
        <begin position="98"/>
        <end position="121"/>
    </location>
</feature>
<dbReference type="InterPro" id="IPR004031">
    <property type="entry name" value="PMP22/EMP/MP20/Claudin"/>
</dbReference>
<organism evidence="6">
    <name type="scientific">Locusta migratoria</name>
    <name type="common">Migratory locust</name>
    <dbReference type="NCBI Taxonomy" id="7004"/>
    <lineage>
        <taxon>Eukaryota</taxon>
        <taxon>Metazoa</taxon>
        <taxon>Ecdysozoa</taxon>
        <taxon>Arthropoda</taxon>
        <taxon>Hexapoda</taxon>
        <taxon>Insecta</taxon>
        <taxon>Pterygota</taxon>
        <taxon>Neoptera</taxon>
        <taxon>Polyneoptera</taxon>
        <taxon>Orthoptera</taxon>
        <taxon>Caelifera</taxon>
        <taxon>Acrididea</taxon>
        <taxon>Acridomorpha</taxon>
        <taxon>Acridoidea</taxon>
        <taxon>Acrididae</taxon>
        <taxon>Oedipodinae</taxon>
        <taxon>Locusta</taxon>
    </lineage>
</organism>
<feature type="transmembrane region" description="Helical" evidence="5">
    <location>
        <begin position="128"/>
        <end position="153"/>
    </location>
</feature>
<accession>A0AAX6NM50</accession>
<dbReference type="Pfam" id="PF13903">
    <property type="entry name" value="Claudin_2"/>
    <property type="match status" value="1"/>
</dbReference>
<reference evidence="6" key="1">
    <citation type="journal article" date="2024" name="Genes (Basel)">
        <title>Sinuous is a claudin required for locust molt in Locusta mi-gratoria.</title>
        <authorList>
            <person name="Zhang Y."/>
        </authorList>
    </citation>
    <scope>NUCLEOTIDE SEQUENCE</scope>
    <source>
        <tissue evidence="6">Integument</tissue>
    </source>
</reference>
<evidence type="ECO:0000313" key="6">
    <source>
        <dbReference type="EMBL" id="XCD22874.1"/>
    </source>
</evidence>
<evidence type="ECO:0000256" key="2">
    <source>
        <dbReference type="ARBA" id="ARBA00022692"/>
    </source>
</evidence>
<dbReference type="EMBL" id="PP944492">
    <property type="protein sequence ID" value="XCD22874.1"/>
    <property type="molecule type" value="mRNA"/>
</dbReference>
<evidence type="ECO:0000256" key="5">
    <source>
        <dbReference type="SAM" id="Phobius"/>
    </source>
</evidence>
<dbReference type="GO" id="GO:0005918">
    <property type="term" value="C:septate junction"/>
    <property type="evidence" value="ECO:0007669"/>
    <property type="project" value="TreeGrafter"/>
</dbReference>
<dbReference type="PANTHER" id="PTHR21284:SF6">
    <property type="entry name" value="SINUOUS"/>
    <property type="match status" value="1"/>
</dbReference>
<keyword evidence="2 5" id="KW-0812">Transmembrane</keyword>
<feature type="transmembrane region" description="Helical" evidence="5">
    <location>
        <begin position="173"/>
        <end position="194"/>
    </location>
</feature>
<dbReference type="GO" id="GO:0019991">
    <property type="term" value="P:septate junction assembly"/>
    <property type="evidence" value="ECO:0007669"/>
    <property type="project" value="TreeGrafter"/>
</dbReference>
<keyword evidence="3 5" id="KW-1133">Transmembrane helix</keyword>
<dbReference type="AlphaFoldDB" id="A0AAX6NM50"/>
<dbReference type="GO" id="GO:0016020">
    <property type="term" value="C:membrane"/>
    <property type="evidence" value="ECO:0007669"/>
    <property type="project" value="UniProtKB-SubCell"/>
</dbReference>
<evidence type="ECO:0000256" key="1">
    <source>
        <dbReference type="ARBA" id="ARBA00004141"/>
    </source>
</evidence>
<evidence type="ECO:0000256" key="3">
    <source>
        <dbReference type="ARBA" id="ARBA00022989"/>
    </source>
</evidence>